<name>A0A383DA56_9ZZZZ</name>
<sequence length="115" mass="13011">MALPHAAIHHFRHNGYLKCRDLLPAETVTELKETILKDIAKEAEPAVRDKTDRVVRISQVLDRDPIYLKAASHSPLLDTLESLLGPQIELVKNRHNHATLNYTTPMGDSFHRDAV</sequence>
<evidence type="ECO:0000313" key="1">
    <source>
        <dbReference type="EMBL" id="SVE41203.1"/>
    </source>
</evidence>
<organism evidence="1">
    <name type="scientific">marine metagenome</name>
    <dbReference type="NCBI Taxonomy" id="408172"/>
    <lineage>
        <taxon>unclassified sequences</taxon>
        <taxon>metagenomes</taxon>
        <taxon>ecological metagenomes</taxon>
    </lineage>
</organism>
<evidence type="ECO:0008006" key="2">
    <source>
        <dbReference type="Google" id="ProtNLM"/>
    </source>
</evidence>
<proteinExistence type="predicted"/>
<reference evidence="1" key="1">
    <citation type="submission" date="2018-05" db="EMBL/GenBank/DDBJ databases">
        <authorList>
            <person name="Lanie J.A."/>
            <person name="Ng W.-L."/>
            <person name="Kazmierczak K.M."/>
            <person name="Andrzejewski T.M."/>
            <person name="Davidsen T.M."/>
            <person name="Wayne K.J."/>
            <person name="Tettelin H."/>
            <person name="Glass J.I."/>
            <person name="Rusch D."/>
            <person name="Podicherti R."/>
            <person name="Tsui H.-C.T."/>
            <person name="Winkler M.E."/>
        </authorList>
    </citation>
    <scope>NUCLEOTIDE SEQUENCE</scope>
</reference>
<protein>
    <recommendedName>
        <fullName evidence="2">Phytanoyl-CoA dioxygenase</fullName>
    </recommendedName>
</protein>
<accession>A0A383DA56</accession>
<dbReference type="EMBL" id="UINC01215497">
    <property type="protein sequence ID" value="SVE41203.1"/>
    <property type="molecule type" value="Genomic_DNA"/>
</dbReference>
<gene>
    <name evidence="1" type="ORF">METZ01_LOCUS494057</name>
</gene>
<feature type="non-terminal residue" evidence="1">
    <location>
        <position position="115"/>
    </location>
</feature>
<dbReference type="Gene3D" id="2.60.120.620">
    <property type="entry name" value="q2cbj1_9rhob like domain"/>
    <property type="match status" value="1"/>
</dbReference>
<dbReference type="AlphaFoldDB" id="A0A383DA56"/>
<dbReference type="SUPFAM" id="SSF51197">
    <property type="entry name" value="Clavaminate synthase-like"/>
    <property type="match status" value="1"/>
</dbReference>